<comment type="caution">
    <text evidence="1">The sequence shown here is derived from an EMBL/GenBank/DDBJ whole genome shotgun (WGS) entry which is preliminary data.</text>
</comment>
<accession>A0AAV4PK37</accession>
<proteinExistence type="predicted"/>
<name>A0AAV4PK37_9ARAC</name>
<evidence type="ECO:0000313" key="2">
    <source>
        <dbReference type="Proteomes" id="UP001054837"/>
    </source>
</evidence>
<keyword evidence="2" id="KW-1185">Reference proteome</keyword>
<dbReference type="EMBL" id="BPLQ01003002">
    <property type="protein sequence ID" value="GIX97039.1"/>
    <property type="molecule type" value="Genomic_DNA"/>
</dbReference>
<evidence type="ECO:0000313" key="1">
    <source>
        <dbReference type="EMBL" id="GIX97039.1"/>
    </source>
</evidence>
<dbReference type="Proteomes" id="UP001054837">
    <property type="component" value="Unassembled WGS sequence"/>
</dbReference>
<gene>
    <name evidence="1" type="ORF">CDAR_95091</name>
</gene>
<reference evidence="1 2" key="1">
    <citation type="submission" date="2021-06" db="EMBL/GenBank/DDBJ databases">
        <title>Caerostris darwini draft genome.</title>
        <authorList>
            <person name="Kono N."/>
            <person name="Arakawa K."/>
        </authorList>
    </citation>
    <scope>NUCLEOTIDE SEQUENCE [LARGE SCALE GENOMIC DNA]</scope>
</reference>
<sequence length="71" mass="8244">MCLITFQPQEMDWNRQMGCFVVPTIILLGTTFHPHRSPAAFELHEGFSFWGKAIFATFLPHIRKFLATFTL</sequence>
<protein>
    <submittedName>
        <fullName evidence="1">Uncharacterized protein</fullName>
    </submittedName>
</protein>
<organism evidence="1 2">
    <name type="scientific">Caerostris darwini</name>
    <dbReference type="NCBI Taxonomy" id="1538125"/>
    <lineage>
        <taxon>Eukaryota</taxon>
        <taxon>Metazoa</taxon>
        <taxon>Ecdysozoa</taxon>
        <taxon>Arthropoda</taxon>
        <taxon>Chelicerata</taxon>
        <taxon>Arachnida</taxon>
        <taxon>Araneae</taxon>
        <taxon>Araneomorphae</taxon>
        <taxon>Entelegynae</taxon>
        <taxon>Araneoidea</taxon>
        <taxon>Araneidae</taxon>
        <taxon>Caerostris</taxon>
    </lineage>
</organism>
<dbReference type="AlphaFoldDB" id="A0AAV4PK37"/>